<evidence type="ECO:0000313" key="3">
    <source>
        <dbReference type="Proteomes" id="UP000632498"/>
    </source>
</evidence>
<protein>
    <recommendedName>
        <fullName evidence="4">DUF599 domain-containing protein</fullName>
    </recommendedName>
</protein>
<reference evidence="2" key="2">
    <citation type="submission" date="2020-09" db="EMBL/GenBank/DDBJ databases">
        <authorList>
            <person name="Sun Q."/>
            <person name="Zhou Y."/>
        </authorList>
    </citation>
    <scope>NUCLEOTIDE SEQUENCE</scope>
    <source>
        <strain evidence="2">CGMCC 1.15254</strain>
    </source>
</reference>
<reference evidence="2" key="1">
    <citation type="journal article" date="2014" name="Int. J. Syst. Evol. Microbiol.">
        <title>Complete genome sequence of Corynebacterium casei LMG S-19264T (=DSM 44701T), isolated from a smear-ripened cheese.</title>
        <authorList>
            <consortium name="US DOE Joint Genome Institute (JGI-PGF)"/>
            <person name="Walter F."/>
            <person name="Albersmeier A."/>
            <person name="Kalinowski J."/>
            <person name="Ruckert C."/>
        </authorList>
    </citation>
    <scope>NUCLEOTIDE SEQUENCE</scope>
    <source>
        <strain evidence="2">CGMCC 1.15254</strain>
    </source>
</reference>
<dbReference type="Pfam" id="PF04654">
    <property type="entry name" value="DUF599"/>
    <property type="match status" value="1"/>
</dbReference>
<dbReference type="PANTHER" id="PTHR31881">
    <property type="match status" value="1"/>
</dbReference>
<dbReference type="Proteomes" id="UP000632498">
    <property type="component" value="Unassembled WGS sequence"/>
</dbReference>
<sequence length="241" mass="27907">MNVQFMYGVTLLDIVALSWFLLAWVGYTSWADRFSQTRPSLMTVMYDYRLEWMKQALHREVRVADAALLSTLIRSISLFASTAIFLLGGVVAIFGSLEQIQDLTKDLTYVAKASKVMWELKLLTLGTIFIYAFFKFAWALRQFNYMLIVMGAFPSPEFAKTKEAQQIAERAARVNALAVQTFNRGMRTYYFGMAALSWFLNPWIFIAVTLFVVLVIYRREFKSKTLRTLDPNSDYENVFKF</sequence>
<accession>A0A917C5Y1</accession>
<keyword evidence="1" id="KW-0472">Membrane</keyword>
<evidence type="ECO:0000256" key="1">
    <source>
        <dbReference type="SAM" id="Phobius"/>
    </source>
</evidence>
<evidence type="ECO:0000313" key="2">
    <source>
        <dbReference type="EMBL" id="GGF73675.1"/>
    </source>
</evidence>
<organism evidence="2 3">
    <name type="scientific">Terasakiella brassicae</name>
    <dbReference type="NCBI Taxonomy" id="1634917"/>
    <lineage>
        <taxon>Bacteria</taxon>
        <taxon>Pseudomonadati</taxon>
        <taxon>Pseudomonadota</taxon>
        <taxon>Alphaproteobacteria</taxon>
        <taxon>Rhodospirillales</taxon>
        <taxon>Terasakiellaceae</taxon>
        <taxon>Terasakiella</taxon>
    </lineage>
</organism>
<dbReference type="InterPro" id="IPR006747">
    <property type="entry name" value="DUF599"/>
</dbReference>
<name>A0A917C5Y1_9PROT</name>
<feature type="transmembrane region" description="Helical" evidence="1">
    <location>
        <begin position="118"/>
        <end position="140"/>
    </location>
</feature>
<dbReference type="RefSeq" id="WP_188666672.1">
    <property type="nucleotide sequence ID" value="NZ_BMHV01000029.1"/>
</dbReference>
<keyword evidence="1" id="KW-0812">Transmembrane</keyword>
<gene>
    <name evidence="2" type="ORF">GCM10011332_29680</name>
</gene>
<keyword evidence="1" id="KW-1133">Transmembrane helix</keyword>
<feature type="transmembrane region" description="Helical" evidence="1">
    <location>
        <begin position="7"/>
        <end position="27"/>
    </location>
</feature>
<keyword evidence="3" id="KW-1185">Reference proteome</keyword>
<proteinExistence type="predicted"/>
<dbReference type="EMBL" id="BMHV01000029">
    <property type="protein sequence ID" value="GGF73675.1"/>
    <property type="molecule type" value="Genomic_DNA"/>
</dbReference>
<feature type="transmembrane region" description="Helical" evidence="1">
    <location>
        <begin position="76"/>
        <end position="97"/>
    </location>
</feature>
<evidence type="ECO:0008006" key="4">
    <source>
        <dbReference type="Google" id="ProtNLM"/>
    </source>
</evidence>
<feature type="transmembrane region" description="Helical" evidence="1">
    <location>
        <begin position="189"/>
        <end position="217"/>
    </location>
</feature>
<comment type="caution">
    <text evidence="2">The sequence shown here is derived from an EMBL/GenBank/DDBJ whole genome shotgun (WGS) entry which is preliminary data.</text>
</comment>
<dbReference type="AlphaFoldDB" id="A0A917C5Y1"/>
<dbReference type="PANTHER" id="PTHR31881:SF6">
    <property type="entry name" value="OS09G0494600 PROTEIN"/>
    <property type="match status" value="1"/>
</dbReference>